<evidence type="ECO:0000256" key="1">
    <source>
        <dbReference type="SAM" id="Phobius"/>
    </source>
</evidence>
<keyword evidence="1" id="KW-0812">Transmembrane</keyword>
<evidence type="ECO:0000313" key="2">
    <source>
        <dbReference type="EMBL" id="HII59297.1"/>
    </source>
</evidence>
<evidence type="ECO:0000313" key="3">
    <source>
        <dbReference type="Proteomes" id="UP000645676"/>
    </source>
</evidence>
<dbReference type="AlphaFoldDB" id="A0A832SV38"/>
<feature type="transmembrane region" description="Helical" evidence="1">
    <location>
        <begin position="46"/>
        <end position="70"/>
    </location>
</feature>
<protein>
    <submittedName>
        <fullName evidence="2">Uncharacterized protein</fullName>
    </submittedName>
</protein>
<reference evidence="2" key="1">
    <citation type="journal article" date="2020" name="bioRxiv">
        <title>A rank-normalized archaeal taxonomy based on genome phylogeny resolves widespread incomplete and uneven classifications.</title>
        <authorList>
            <person name="Rinke C."/>
            <person name="Chuvochina M."/>
            <person name="Mussig A.J."/>
            <person name="Chaumeil P.-A."/>
            <person name="Waite D.W."/>
            <person name="Whitman W.B."/>
            <person name="Parks D.H."/>
            <person name="Hugenholtz P."/>
        </authorList>
    </citation>
    <scope>NUCLEOTIDE SEQUENCE</scope>
    <source>
        <strain evidence="2">UBA8849</strain>
    </source>
</reference>
<proteinExistence type="predicted"/>
<keyword evidence="1" id="KW-0472">Membrane</keyword>
<dbReference type="Proteomes" id="UP000645676">
    <property type="component" value="Unassembled WGS sequence"/>
</dbReference>
<accession>A0A832SV38</accession>
<feature type="transmembrane region" description="Helical" evidence="1">
    <location>
        <begin position="97"/>
        <end position="120"/>
    </location>
</feature>
<keyword evidence="1" id="KW-1133">Transmembrane helix</keyword>
<organism evidence="2 3">
    <name type="scientific">Methanocaldococcus jannaschii</name>
    <dbReference type="NCBI Taxonomy" id="2190"/>
    <lineage>
        <taxon>Archaea</taxon>
        <taxon>Methanobacteriati</taxon>
        <taxon>Methanobacteriota</taxon>
        <taxon>Methanomada group</taxon>
        <taxon>Methanococci</taxon>
        <taxon>Methanococcales</taxon>
        <taxon>Methanocaldococcaceae</taxon>
        <taxon>Methanocaldococcus</taxon>
    </lineage>
</organism>
<feature type="transmembrane region" description="Helical" evidence="1">
    <location>
        <begin position="126"/>
        <end position="147"/>
    </location>
</feature>
<feature type="transmembrane region" description="Helical" evidence="1">
    <location>
        <begin position="15"/>
        <end position="40"/>
    </location>
</feature>
<dbReference type="EMBL" id="DUJR01000007">
    <property type="protein sequence ID" value="HII59297.1"/>
    <property type="molecule type" value="Genomic_DNA"/>
</dbReference>
<sequence>MENNKCGTMRGESVYLAYPFILGSVIFVEFFIFGLVYLTFGLGLKTIIITSGVILICLLPISIILIRLFIKSIAGKNKGKLIKKYTKLKILNKKYKILKVLLFIVGINFYLFGNLVSLNINPYTKFVLYSISAFFIIISIVVGDVIVEFYENGVFINPLGFYKWGEVGKEDLNDRLILKIDKLVIECKR</sequence>
<name>A0A832SV38_9EURY</name>
<gene>
    <name evidence="2" type="ORF">HA335_01760</name>
</gene>
<comment type="caution">
    <text evidence="2">The sequence shown here is derived from an EMBL/GenBank/DDBJ whole genome shotgun (WGS) entry which is preliminary data.</text>
</comment>
<dbReference type="SMR" id="A0A832SV38"/>